<dbReference type="Pfam" id="PF03358">
    <property type="entry name" value="FMN_red"/>
    <property type="match status" value="1"/>
</dbReference>
<keyword evidence="2" id="KW-0285">Flavoprotein</keyword>
<dbReference type="RefSeq" id="WP_099115170.1">
    <property type="nucleotide sequence ID" value="NZ_CAWNQI010000049.1"/>
</dbReference>
<dbReference type="PANTHER" id="PTHR30543:SF21">
    <property type="entry name" value="NAD(P)H-DEPENDENT FMN REDUCTASE LOT6"/>
    <property type="match status" value="1"/>
</dbReference>
<sequence>MKSTYNILGISGSLRKASLNTLFLRAMDRVCPDNINFEIYSDLDTIPLFNADNEDKNFPEVLHWRNALARADLILLVSPEYAHGVTGVMKNALDWIVSSGDLVDKPLAFPNIAIRAELAQSQLAETLQTMGCRLIEECSPRATLAEPYVIPDATEHMLVDHPDIGPRLKILWSNIEHSLAASR</sequence>
<dbReference type="Proteomes" id="UP000221980">
    <property type="component" value="Unassembled WGS sequence"/>
</dbReference>
<dbReference type="SUPFAM" id="SSF52218">
    <property type="entry name" value="Flavoproteins"/>
    <property type="match status" value="1"/>
</dbReference>
<comment type="cofactor">
    <cofactor evidence="1">
        <name>FMN</name>
        <dbReference type="ChEBI" id="CHEBI:58210"/>
    </cofactor>
</comment>
<dbReference type="Gene3D" id="3.40.50.360">
    <property type="match status" value="1"/>
</dbReference>
<dbReference type="InterPro" id="IPR050712">
    <property type="entry name" value="NAD(P)H-dep_reductase"/>
</dbReference>
<feature type="domain" description="NADPH-dependent FMN reductase-like" evidence="3">
    <location>
        <begin position="6"/>
        <end position="131"/>
    </location>
</feature>
<organism evidence="4 5">
    <name type="scientific">Xenorhabdus miraniensis</name>
    <dbReference type="NCBI Taxonomy" id="351674"/>
    <lineage>
        <taxon>Bacteria</taxon>
        <taxon>Pseudomonadati</taxon>
        <taxon>Pseudomonadota</taxon>
        <taxon>Gammaproteobacteria</taxon>
        <taxon>Enterobacterales</taxon>
        <taxon>Morganellaceae</taxon>
        <taxon>Xenorhabdus</taxon>
    </lineage>
</organism>
<keyword evidence="5" id="KW-1185">Reference proteome</keyword>
<dbReference type="InterPro" id="IPR005025">
    <property type="entry name" value="FMN_Rdtase-like_dom"/>
</dbReference>
<evidence type="ECO:0000313" key="4">
    <source>
        <dbReference type="EMBL" id="PHM47452.1"/>
    </source>
</evidence>
<dbReference type="EMBL" id="NITZ01000018">
    <property type="protein sequence ID" value="PHM47452.1"/>
    <property type="molecule type" value="Genomic_DNA"/>
</dbReference>
<name>A0A2D0JMB9_9GAMM</name>
<evidence type="ECO:0000313" key="5">
    <source>
        <dbReference type="Proteomes" id="UP000221980"/>
    </source>
</evidence>
<accession>A0A2D0JMB9</accession>
<dbReference type="GO" id="GO:0016491">
    <property type="term" value="F:oxidoreductase activity"/>
    <property type="evidence" value="ECO:0007669"/>
    <property type="project" value="InterPro"/>
</dbReference>
<dbReference type="GO" id="GO:0010181">
    <property type="term" value="F:FMN binding"/>
    <property type="evidence" value="ECO:0007669"/>
    <property type="project" value="TreeGrafter"/>
</dbReference>
<dbReference type="OrthoDB" id="5767802at2"/>
<dbReference type="GO" id="GO:0005829">
    <property type="term" value="C:cytosol"/>
    <property type="evidence" value="ECO:0007669"/>
    <property type="project" value="TreeGrafter"/>
</dbReference>
<dbReference type="PANTHER" id="PTHR30543">
    <property type="entry name" value="CHROMATE REDUCTASE"/>
    <property type="match status" value="1"/>
</dbReference>
<evidence type="ECO:0000256" key="1">
    <source>
        <dbReference type="ARBA" id="ARBA00001917"/>
    </source>
</evidence>
<evidence type="ECO:0000259" key="3">
    <source>
        <dbReference type="Pfam" id="PF03358"/>
    </source>
</evidence>
<comment type="caution">
    <text evidence="4">The sequence shown here is derived from an EMBL/GenBank/DDBJ whole genome shotgun (WGS) entry which is preliminary data.</text>
</comment>
<reference evidence="4 5" key="1">
    <citation type="journal article" date="2017" name="Nat. Microbiol.">
        <title>Natural product diversity associated with the nematode symbionts Photorhabdus and Xenorhabdus.</title>
        <authorList>
            <person name="Tobias N.J."/>
            <person name="Wolff H."/>
            <person name="Djahanschiri B."/>
            <person name="Grundmann F."/>
            <person name="Kronenwerth M."/>
            <person name="Shi Y.M."/>
            <person name="Simonyi S."/>
            <person name="Grun P."/>
            <person name="Shapiro-Ilan D."/>
            <person name="Pidot S.J."/>
            <person name="Stinear T.P."/>
            <person name="Ebersberger I."/>
            <person name="Bode H.B."/>
        </authorList>
    </citation>
    <scope>NUCLEOTIDE SEQUENCE [LARGE SCALE GENOMIC DNA]</scope>
    <source>
        <strain evidence="4 5">DSM 17902</strain>
    </source>
</reference>
<dbReference type="AlphaFoldDB" id="A0A2D0JMB9"/>
<protein>
    <submittedName>
        <fullName evidence="4">NADPH-dependent FMN reductase</fullName>
    </submittedName>
</protein>
<dbReference type="InterPro" id="IPR029039">
    <property type="entry name" value="Flavoprotein-like_sf"/>
</dbReference>
<proteinExistence type="predicted"/>
<gene>
    <name evidence="4" type="ORF">Xmir_03194</name>
</gene>
<evidence type="ECO:0000256" key="2">
    <source>
        <dbReference type="ARBA" id="ARBA00022643"/>
    </source>
</evidence>
<keyword evidence="2" id="KW-0288">FMN</keyword>